<organism evidence="2 3">
    <name type="scientific">Acanthamoeba castellanii (strain ATCC 30010 / Neff)</name>
    <dbReference type="NCBI Taxonomy" id="1257118"/>
    <lineage>
        <taxon>Eukaryota</taxon>
        <taxon>Amoebozoa</taxon>
        <taxon>Discosea</taxon>
        <taxon>Longamoebia</taxon>
        <taxon>Centramoebida</taxon>
        <taxon>Acanthamoebidae</taxon>
        <taxon>Acanthamoeba</taxon>
    </lineage>
</organism>
<accession>L8GXH9</accession>
<feature type="compositionally biased region" description="Basic residues" evidence="1">
    <location>
        <begin position="169"/>
        <end position="178"/>
    </location>
</feature>
<evidence type="ECO:0000256" key="1">
    <source>
        <dbReference type="SAM" id="MobiDB-lite"/>
    </source>
</evidence>
<dbReference type="KEGG" id="acan:ACA1_064770"/>
<dbReference type="Proteomes" id="UP000011083">
    <property type="component" value="Unassembled WGS sequence"/>
</dbReference>
<feature type="compositionally biased region" description="Polar residues" evidence="1">
    <location>
        <begin position="250"/>
        <end position="259"/>
    </location>
</feature>
<name>L8GXH9_ACACF</name>
<reference evidence="2 3" key="1">
    <citation type="journal article" date="2013" name="Genome Biol.">
        <title>Genome of Acanthamoeba castellanii highlights extensive lateral gene transfer and early evolution of tyrosine kinase signaling.</title>
        <authorList>
            <person name="Clarke M."/>
            <person name="Lohan A.J."/>
            <person name="Liu B."/>
            <person name="Lagkouvardos I."/>
            <person name="Roy S."/>
            <person name="Zafar N."/>
            <person name="Bertelli C."/>
            <person name="Schilde C."/>
            <person name="Kianianmomeni A."/>
            <person name="Burglin T.R."/>
            <person name="Frech C."/>
            <person name="Turcotte B."/>
            <person name="Kopec K.O."/>
            <person name="Synnott J.M."/>
            <person name="Choo C."/>
            <person name="Paponov I."/>
            <person name="Finkler A."/>
            <person name="Soon Heng Tan C."/>
            <person name="Hutchins A.P."/>
            <person name="Weinmeier T."/>
            <person name="Rattei T."/>
            <person name="Chu J.S."/>
            <person name="Gimenez G."/>
            <person name="Irimia M."/>
            <person name="Rigden D.J."/>
            <person name="Fitzpatrick D.A."/>
            <person name="Lorenzo-Morales J."/>
            <person name="Bateman A."/>
            <person name="Chiu C.H."/>
            <person name="Tang P."/>
            <person name="Hegemann P."/>
            <person name="Fromm H."/>
            <person name="Raoult D."/>
            <person name="Greub G."/>
            <person name="Miranda-Saavedra D."/>
            <person name="Chen N."/>
            <person name="Nash P."/>
            <person name="Ginger M.L."/>
            <person name="Horn M."/>
            <person name="Schaap P."/>
            <person name="Caler L."/>
            <person name="Loftus B."/>
        </authorList>
    </citation>
    <scope>NUCLEOTIDE SEQUENCE [LARGE SCALE GENOMIC DNA]</scope>
    <source>
        <strain evidence="2 3">Neff</strain>
    </source>
</reference>
<gene>
    <name evidence="2" type="ORF">ACA1_064770</name>
</gene>
<dbReference type="EMBL" id="KB007974">
    <property type="protein sequence ID" value="ELR17690.1"/>
    <property type="molecule type" value="Genomic_DNA"/>
</dbReference>
<feature type="compositionally biased region" description="Acidic residues" evidence="1">
    <location>
        <begin position="220"/>
        <end position="229"/>
    </location>
</feature>
<feature type="region of interest" description="Disordered" evidence="1">
    <location>
        <begin position="153"/>
        <end position="259"/>
    </location>
</feature>
<dbReference type="VEuPathDB" id="AmoebaDB:ACA1_064770"/>
<feature type="non-terminal residue" evidence="2">
    <location>
        <position position="259"/>
    </location>
</feature>
<dbReference type="RefSeq" id="XP_004339703.1">
    <property type="nucleotide sequence ID" value="XM_004339655.1"/>
</dbReference>
<keyword evidence="3" id="KW-1185">Reference proteome</keyword>
<dbReference type="AlphaFoldDB" id="L8GXH9"/>
<proteinExistence type="predicted"/>
<evidence type="ECO:0000313" key="2">
    <source>
        <dbReference type="EMBL" id="ELR17690.1"/>
    </source>
</evidence>
<sequence>VKCDFRSVDKESDWEVWLANKEKQARTNLLLYMAWRYLSMQNSGKAVKLTMLFCIECAKDPKVVNCLFSRTKFYGVQDQLKLSNDCMAAIEKEPVWVYLVNEDMYLKVKEKFEQLVEPVPGYEEEEVPGTQPTYINLDEEPSQLFQASPDILASQMDIDEDDIGEKEKERKKKKKRKHIPESEDEEGGKEAEATPKTATKHAAKGKVKDNQVPSNKDKEEGSEEEFPDVEEMKPVKKAKAPATHLAKCTKVTTSQPPKV</sequence>
<evidence type="ECO:0000313" key="3">
    <source>
        <dbReference type="Proteomes" id="UP000011083"/>
    </source>
</evidence>
<protein>
    <submittedName>
        <fullName evidence="2">Uncharacterized protein</fullName>
    </submittedName>
</protein>
<dbReference type="GeneID" id="14918200"/>